<evidence type="ECO:0000313" key="4">
    <source>
        <dbReference type="Proteomes" id="UP001201163"/>
    </source>
</evidence>
<comment type="caution">
    <text evidence="3">The sequence shown here is derived from an EMBL/GenBank/DDBJ whole genome shotgun (WGS) entry which is preliminary data.</text>
</comment>
<keyword evidence="1" id="KW-0472">Membrane</keyword>
<keyword evidence="2" id="KW-0732">Signal</keyword>
<feature type="signal peptide" evidence="2">
    <location>
        <begin position="1"/>
        <end position="21"/>
    </location>
</feature>
<name>A0AAD4LCK0_9AGAM</name>
<accession>A0AAD4LCK0</accession>
<keyword evidence="4" id="KW-1185">Reference proteome</keyword>
<organism evidence="3 4">
    <name type="scientific">Lactarius akahatsu</name>
    <dbReference type="NCBI Taxonomy" id="416441"/>
    <lineage>
        <taxon>Eukaryota</taxon>
        <taxon>Fungi</taxon>
        <taxon>Dikarya</taxon>
        <taxon>Basidiomycota</taxon>
        <taxon>Agaricomycotina</taxon>
        <taxon>Agaricomycetes</taxon>
        <taxon>Russulales</taxon>
        <taxon>Russulaceae</taxon>
        <taxon>Lactarius</taxon>
    </lineage>
</organism>
<dbReference type="Proteomes" id="UP001201163">
    <property type="component" value="Unassembled WGS sequence"/>
</dbReference>
<evidence type="ECO:0000256" key="1">
    <source>
        <dbReference type="SAM" id="Phobius"/>
    </source>
</evidence>
<keyword evidence="1" id="KW-0812">Transmembrane</keyword>
<sequence length="144" mass="15669">MTHFLFVLLLAFYLLPLPILARPTTRIPVGRQDFSAWMDSNLIFDLTFSLTLLFYAWLATGMTVAQLFREFVPHSSPFPSAFPTSVSPLSSSGPRNSAPLTLAQPPPAAAEVAPLIQSRPFLEGECKAEGLEGRGVLKAVVVIP</sequence>
<proteinExistence type="predicted"/>
<gene>
    <name evidence="3" type="ORF">EDB92DRAFT_1949008</name>
</gene>
<feature type="transmembrane region" description="Helical" evidence="1">
    <location>
        <begin position="45"/>
        <end position="68"/>
    </location>
</feature>
<evidence type="ECO:0000256" key="2">
    <source>
        <dbReference type="SAM" id="SignalP"/>
    </source>
</evidence>
<dbReference type="EMBL" id="JAKELL010000052">
    <property type="protein sequence ID" value="KAH8986728.1"/>
    <property type="molecule type" value="Genomic_DNA"/>
</dbReference>
<feature type="chain" id="PRO_5041931583" evidence="2">
    <location>
        <begin position="22"/>
        <end position="144"/>
    </location>
</feature>
<keyword evidence="1" id="KW-1133">Transmembrane helix</keyword>
<evidence type="ECO:0000313" key="3">
    <source>
        <dbReference type="EMBL" id="KAH8986728.1"/>
    </source>
</evidence>
<dbReference type="AlphaFoldDB" id="A0AAD4LCK0"/>
<reference evidence="3" key="1">
    <citation type="submission" date="2022-01" db="EMBL/GenBank/DDBJ databases">
        <title>Comparative genomics reveals a dynamic genome evolution in the ectomycorrhizal milk-cap (Lactarius) mushrooms.</title>
        <authorList>
            <consortium name="DOE Joint Genome Institute"/>
            <person name="Lebreton A."/>
            <person name="Tang N."/>
            <person name="Kuo A."/>
            <person name="LaButti K."/>
            <person name="Drula E."/>
            <person name="Barry K."/>
            <person name="Clum A."/>
            <person name="Lipzen A."/>
            <person name="Mousain D."/>
            <person name="Ng V."/>
            <person name="Wang R."/>
            <person name="Wang X."/>
            <person name="Dai Y."/>
            <person name="Henrissat B."/>
            <person name="Grigoriev I.V."/>
            <person name="Guerin-Laguette A."/>
            <person name="Yu F."/>
            <person name="Martin F.M."/>
        </authorList>
    </citation>
    <scope>NUCLEOTIDE SEQUENCE</scope>
    <source>
        <strain evidence="3">QP</strain>
    </source>
</reference>
<protein>
    <submittedName>
        <fullName evidence="3">Uncharacterized protein</fullName>
    </submittedName>
</protein>